<organism evidence="2 3">
    <name type="scientific">Mycobacterium scrofulaceum</name>
    <dbReference type="NCBI Taxonomy" id="1783"/>
    <lineage>
        <taxon>Bacteria</taxon>
        <taxon>Bacillati</taxon>
        <taxon>Actinomycetota</taxon>
        <taxon>Actinomycetes</taxon>
        <taxon>Mycobacteriales</taxon>
        <taxon>Mycobacteriaceae</taxon>
        <taxon>Mycobacterium</taxon>
    </lineage>
</organism>
<protein>
    <submittedName>
        <fullName evidence="2">Uncharacterized protein</fullName>
    </submittedName>
</protein>
<name>A0A1A2VNM1_MYCSC</name>
<gene>
    <name evidence="2" type="ORF">A5679_17395</name>
</gene>
<comment type="caution">
    <text evidence="2">The sequence shown here is derived from an EMBL/GenBank/DDBJ whole genome shotgun (WGS) entry which is preliminary data.</text>
</comment>
<evidence type="ECO:0000256" key="1">
    <source>
        <dbReference type="SAM" id="MobiDB-lite"/>
    </source>
</evidence>
<feature type="region of interest" description="Disordered" evidence="1">
    <location>
        <begin position="1"/>
        <end position="21"/>
    </location>
</feature>
<evidence type="ECO:0000313" key="2">
    <source>
        <dbReference type="EMBL" id="OBI02924.1"/>
    </source>
</evidence>
<dbReference type="EMBL" id="LZJY01000211">
    <property type="protein sequence ID" value="OBI02924.1"/>
    <property type="molecule type" value="Genomic_DNA"/>
</dbReference>
<dbReference type="Proteomes" id="UP000092207">
    <property type="component" value="Unassembled WGS sequence"/>
</dbReference>
<accession>A0A1A2VNM1</accession>
<dbReference type="RefSeq" id="WP_067305814.1">
    <property type="nucleotide sequence ID" value="NZ_LZJY01000211.1"/>
</dbReference>
<sequence>MPDDPFLSIEPGPSEDDEHARLNPDTAVVPAFLEAAPGQFKPIEACSRAEIESTILSLTMRSQSLIDEARALERYLDLRGD</sequence>
<proteinExistence type="predicted"/>
<dbReference type="AlphaFoldDB" id="A0A1A2VNM1"/>
<reference evidence="2 3" key="1">
    <citation type="submission" date="2016-06" db="EMBL/GenBank/DDBJ databases">
        <authorList>
            <person name="Kjaerup R.B."/>
            <person name="Dalgaard T.S."/>
            <person name="Juul-Madsen H.R."/>
        </authorList>
    </citation>
    <scope>NUCLEOTIDE SEQUENCE [LARGE SCALE GENOMIC DNA]</scope>
    <source>
        <strain evidence="2 3">E2838</strain>
    </source>
</reference>
<evidence type="ECO:0000313" key="3">
    <source>
        <dbReference type="Proteomes" id="UP000092207"/>
    </source>
</evidence>